<keyword evidence="2" id="KW-1185">Reference proteome</keyword>
<evidence type="ECO:0000313" key="1">
    <source>
        <dbReference type="EMBL" id="KAI3727442.1"/>
    </source>
</evidence>
<dbReference type="Proteomes" id="UP001055879">
    <property type="component" value="Linkage Group LG05"/>
</dbReference>
<comment type="caution">
    <text evidence="1">The sequence shown here is derived from an EMBL/GenBank/DDBJ whole genome shotgun (WGS) entry which is preliminary data.</text>
</comment>
<evidence type="ECO:0000313" key="2">
    <source>
        <dbReference type="Proteomes" id="UP001055879"/>
    </source>
</evidence>
<sequence length="112" mass="12456">MDLDSPGDAPDHDAATHGYALEDFVEGSSSSCERKDKPRRKKETPLPQTPPNTHRPEKDQHRDRDGQTAREGTAAKPLHSPQRRPSTDTNATPYGLHPTNLLTAVEQQLRQP</sequence>
<reference evidence="2" key="1">
    <citation type="journal article" date="2022" name="Mol. Ecol. Resour.">
        <title>The genomes of chicory, endive, great burdock and yacon provide insights into Asteraceae palaeo-polyploidization history and plant inulin production.</title>
        <authorList>
            <person name="Fan W."/>
            <person name="Wang S."/>
            <person name="Wang H."/>
            <person name="Wang A."/>
            <person name="Jiang F."/>
            <person name="Liu H."/>
            <person name="Zhao H."/>
            <person name="Xu D."/>
            <person name="Zhang Y."/>
        </authorList>
    </citation>
    <scope>NUCLEOTIDE SEQUENCE [LARGE SCALE GENOMIC DNA]</scope>
    <source>
        <strain evidence="2">cv. Niubang</strain>
    </source>
</reference>
<protein>
    <submittedName>
        <fullName evidence="1">Uncharacterized protein</fullName>
    </submittedName>
</protein>
<organism evidence="1 2">
    <name type="scientific">Arctium lappa</name>
    <name type="common">Greater burdock</name>
    <name type="synonym">Lappa major</name>
    <dbReference type="NCBI Taxonomy" id="4217"/>
    <lineage>
        <taxon>Eukaryota</taxon>
        <taxon>Viridiplantae</taxon>
        <taxon>Streptophyta</taxon>
        <taxon>Embryophyta</taxon>
        <taxon>Tracheophyta</taxon>
        <taxon>Spermatophyta</taxon>
        <taxon>Magnoliopsida</taxon>
        <taxon>eudicotyledons</taxon>
        <taxon>Gunneridae</taxon>
        <taxon>Pentapetalae</taxon>
        <taxon>asterids</taxon>
        <taxon>campanulids</taxon>
        <taxon>Asterales</taxon>
        <taxon>Asteraceae</taxon>
        <taxon>Carduoideae</taxon>
        <taxon>Cardueae</taxon>
        <taxon>Arctiinae</taxon>
        <taxon>Arctium</taxon>
    </lineage>
</organism>
<proteinExistence type="predicted"/>
<accession>A0ACB9BZF9</accession>
<dbReference type="EMBL" id="CM042051">
    <property type="protein sequence ID" value="KAI3727442.1"/>
    <property type="molecule type" value="Genomic_DNA"/>
</dbReference>
<gene>
    <name evidence="1" type="ORF">L6452_16055</name>
</gene>
<reference evidence="1 2" key="2">
    <citation type="journal article" date="2022" name="Mol. Ecol. Resour.">
        <title>The genomes of chicory, endive, great burdock and yacon provide insights into Asteraceae paleo-polyploidization history and plant inulin production.</title>
        <authorList>
            <person name="Fan W."/>
            <person name="Wang S."/>
            <person name="Wang H."/>
            <person name="Wang A."/>
            <person name="Jiang F."/>
            <person name="Liu H."/>
            <person name="Zhao H."/>
            <person name="Xu D."/>
            <person name="Zhang Y."/>
        </authorList>
    </citation>
    <scope>NUCLEOTIDE SEQUENCE [LARGE SCALE GENOMIC DNA]</scope>
    <source>
        <strain evidence="2">cv. Niubang</strain>
    </source>
</reference>
<name>A0ACB9BZF9_ARCLA</name>